<reference evidence="2 3" key="1">
    <citation type="submission" date="2021-02" db="EMBL/GenBank/DDBJ databases">
        <title>Alicyclobacillus curvatus sp. nov. and Alicyclobacillus mengziensis sp. nov., two acidophilic bacteria isolated from acid mine drainage.</title>
        <authorList>
            <person name="Huang Y."/>
        </authorList>
    </citation>
    <scope>NUCLEOTIDE SEQUENCE [LARGE SCALE GENOMIC DNA]</scope>
    <source>
        <strain evidence="2 3">S30H14</strain>
    </source>
</reference>
<organism evidence="2 3">
    <name type="scientific">Alicyclobacillus mengziensis</name>
    <dbReference type="NCBI Taxonomy" id="2931921"/>
    <lineage>
        <taxon>Bacteria</taxon>
        <taxon>Bacillati</taxon>
        <taxon>Bacillota</taxon>
        <taxon>Bacilli</taxon>
        <taxon>Bacillales</taxon>
        <taxon>Alicyclobacillaceae</taxon>
        <taxon>Alicyclobacillus</taxon>
    </lineage>
</organism>
<evidence type="ECO:0000313" key="3">
    <source>
        <dbReference type="Proteomes" id="UP000663505"/>
    </source>
</evidence>
<sequence>MIWKSLCIAGCLFVGVLNVPSVHADARDLSTIEFRVGTPNLKRVQHARIMVIAPDGNVVASGFTDPSGIWTAYLPNHPQDPRFKAVRKLGIATAIVLANGYNEEVVVDVPVDAHAVQPVILKPIQLGKRNEPHVSLGNLHHHDIQRMVDAYAQKFHLKKQPPISSERGDSPWSPDA</sequence>
<feature type="signal peptide" evidence="1">
    <location>
        <begin position="1"/>
        <end position="24"/>
    </location>
</feature>
<keyword evidence="3" id="KW-1185">Reference proteome</keyword>
<dbReference type="AlphaFoldDB" id="A0A9X7VY65"/>
<dbReference type="KEGG" id="afx:JZ786_22850"/>
<dbReference type="Proteomes" id="UP000663505">
    <property type="component" value="Chromosome"/>
</dbReference>
<dbReference type="RefSeq" id="WP_206656557.1">
    <property type="nucleotide sequence ID" value="NZ_CP071182.1"/>
</dbReference>
<keyword evidence="1" id="KW-0732">Signal</keyword>
<evidence type="ECO:0000313" key="2">
    <source>
        <dbReference type="EMBL" id="QSO47199.1"/>
    </source>
</evidence>
<name>A0A9X7VY65_9BACL</name>
<accession>A0A9X7VY65</accession>
<proteinExistence type="predicted"/>
<dbReference type="EMBL" id="CP071182">
    <property type="protein sequence ID" value="QSO47199.1"/>
    <property type="molecule type" value="Genomic_DNA"/>
</dbReference>
<gene>
    <name evidence="2" type="ORF">JZ786_22850</name>
</gene>
<protein>
    <submittedName>
        <fullName evidence="2">Uncharacterized protein</fullName>
    </submittedName>
</protein>
<evidence type="ECO:0000256" key="1">
    <source>
        <dbReference type="SAM" id="SignalP"/>
    </source>
</evidence>
<feature type="chain" id="PRO_5040831324" evidence="1">
    <location>
        <begin position="25"/>
        <end position="176"/>
    </location>
</feature>